<organism evidence="1 2">
    <name type="scientific">Nocardia aobensis</name>
    <dbReference type="NCBI Taxonomy" id="257277"/>
    <lineage>
        <taxon>Bacteria</taxon>
        <taxon>Bacillati</taxon>
        <taxon>Actinomycetota</taxon>
        <taxon>Actinomycetes</taxon>
        <taxon>Mycobacteriales</taxon>
        <taxon>Nocardiaceae</taxon>
        <taxon>Nocardia</taxon>
    </lineage>
</organism>
<evidence type="ECO:0000313" key="2">
    <source>
        <dbReference type="Proteomes" id="UP001601442"/>
    </source>
</evidence>
<sequence>MKKIFDTLTHVPAGLETEIVMVDGPLAREWLTKNVRNRPISKTVVAKYKGDIESGVWQFAADPVRFDVYGNLLDAAHRLTAISESKPGTKVPMLVVRGLEPEAQLVMDQGRKRNAGQQLAMLGYKHAHAMASGARLLIVWNAGDLFDESRKGSHITAPMVQEWVIEHPEMVALINEHPEFIKTIGARPSVSLAFLFKVAAQKKSLAVEFFTLLHDRSELPKGSPILALDNKFRNYESSTDSFRFQRDQLGYYVLAWNAWVDHRKLQKLQKPAGGWTSRNFPEPK</sequence>
<dbReference type="RefSeq" id="WP_387396013.1">
    <property type="nucleotide sequence ID" value="NZ_JBIAMT010000003.1"/>
</dbReference>
<dbReference type="Proteomes" id="UP001601442">
    <property type="component" value="Unassembled WGS sequence"/>
</dbReference>
<reference evidence="1 2" key="1">
    <citation type="submission" date="2024-10" db="EMBL/GenBank/DDBJ databases">
        <title>The Natural Products Discovery Center: Release of the First 8490 Sequenced Strains for Exploring Actinobacteria Biosynthetic Diversity.</title>
        <authorList>
            <person name="Kalkreuter E."/>
            <person name="Kautsar S.A."/>
            <person name="Yang D."/>
            <person name="Bader C.D."/>
            <person name="Teijaro C.N."/>
            <person name="Fluegel L."/>
            <person name="Davis C.M."/>
            <person name="Simpson J.R."/>
            <person name="Lauterbach L."/>
            <person name="Steele A.D."/>
            <person name="Gui C."/>
            <person name="Meng S."/>
            <person name="Li G."/>
            <person name="Viehrig K."/>
            <person name="Ye F."/>
            <person name="Su P."/>
            <person name="Kiefer A.F."/>
            <person name="Nichols A."/>
            <person name="Cepeda A.J."/>
            <person name="Yan W."/>
            <person name="Fan B."/>
            <person name="Jiang Y."/>
            <person name="Adhikari A."/>
            <person name="Zheng C.-J."/>
            <person name="Schuster L."/>
            <person name="Cowan T.M."/>
            <person name="Smanski M.J."/>
            <person name="Chevrette M.G."/>
            <person name="De Carvalho L.P.S."/>
            <person name="Shen B."/>
        </authorList>
    </citation>
    <scope>NUCLEOTIDE SEQUENCE [LARGE SCALE GENOMIC DNA]</scope>
    <source>
        <strain evidence="1 2">NPDC004119</strain>
    </source>
</reference>
<accession>A0ABW6P5S9</accession>
<keyword evidence="2" id="KW-1185">Reference proteome</keyword>
<proteinExistence type="predicted"/>
<protein>
    <recommendedName>
        <fullName evidence="3">Restriction endonuclease</fullName>
    </recommendedName>
</protein>
<name>A0ABW6P5S9_9NOCA</name>
<evidence type="ECO:0000313" key="1">
    <source>
        <dbReference type="EMBL" id="MFF0498508.1"/>
    </source>
</evidence>
<evidence type="ECO:0008006" key="3">
    <source>
        <dbReference type="Google" id="ProtNLM"/>
    </source>
</evidence>
<dbReference type="EMBL" id="JBIAMT010000003">
    <property type="protein sequence ID" value="MFF0498508.1"/>
    <property type="molecule type" value="Genomic_DNA"/>
</dbReference>
<comment type="caution">
    <text evidence="1">The sequence shown here is derived from an EMBL/GenBank/DDBJ whole genome shotgun (WGS) entry which is preliminary data.</text>
</comment>
<gene>
    <name evidence="1" type="ORF">ACFYU5_19035</name>
</gene>